<dbReference type="PROSITE" id="PS51257">
    <property type="entry name" value="PROKAR_LIPOPROTEIN"/>
    <property type="match status" value="1"/>
</dbReference>
<gene>
    <name evidence="1" type="ORF">METZ01_LOCUS512416</name>
</gene>
<dbReference type="AlphaFoldDB" id="A0A383ERH5"/>
<evidence type="ECO:0000313" key="1">
    <source>
        <dbReference type="EMBL" id="SVE59562.1"/>
    </source>
</evidence>
<name>A0A383ERH5_9ZZZZ</name>
<proteinExistence type="predicted"/>
<organism evidence="1">
    <name type="scientific">marine metagenome</name>
    <dbReference type="NCBI Taxonomy" id="408172"/>
    <lineage>
        <taxon>unclassified sequences</taxon>
        <taxon>metagenomes</taxon>
        <taxon>ecological metagenomes</taxon>
    </lineage>
</organism>
<accession>A0A383ERH5</accession>
<sequence>MKSVFSFLFVLSVSLGGCTDTPSTTEEHIAQGDEQLAQG</sequence>
<feature type="non-terminal residue" evidence="1">
    <location>
        <position position="39"/>
    </location>
</feature>
<protein>
    <submittedName>
        <fullName evidence="1">Uncharacterized protein</fullName>
    </submittedName>
</protein>
<dbReference type="EMBL" id="UINC01228308">
    <property type="protein sequence ID" value="SVE59562.1"/>
    <property type="molecule type" value="Genomic_DNA"/>
</dbReference>
<reference evidence="1" key="1">
    <citation type="submission" date="2018-05" db="EMBL/GenBank/DDBJ databases">
        <authorList>
            <person name="Lanie J.A."/>
            <person name="Ng W.-L."/>
            <person name="Kazmierczak K.M."/>
            <person name="Andrzejewski T.M."/>
            <person name="Davidsen T.M."/>
            <person name="Wayne K.J."/>
            <person name="Tettelin H."/>
            <person name="Glass J.I."/>
            <person name="Rusch D."/>
            <person name="Podicherti R."/>
            <person name="Tsui H.-C.T."/>
            <person name="Winkler M.E."/>
        </authorList>
    </citation>
    <scope>NUCLEOTIDE SEQUENCE</scope>
</reference>